<accession>B6FYT5</accession>
<reference evidence="2 3" key="1">
    <citation type="submission" date="2008-09" db="EMBL/GenBank/DDBJ databases">
        <authorList>
            <person name="Fulton L."/>
            <person name="Clifton S."/>
            <person name="Fulton B."/>
            <person name="Xu J."/>
            <person name="Minx P."/>
            <person name="Pepin K.H."/>
            <person name="Johnson M."/>
            <person name="Thiruvilangam P."/>
            <person name="Bhonagiri V."/>
            <person name="Nash W.E."/>
            <person name="Mardis E.R."/>
            <person name="Wilson R.K."/>
        </authorList>
    </citation>
    <scope>NUCLEOTIDE SEQUENCE [LARGE SCALE GENOMIC DNA]</scope>
    <source>
        <strain evidence="2 3">DSM 13275</strain>
    </source>
</reference>
<dbReference type="Proteomes" id="UP000003178">
    <property type="component" value="Unassembled WGS sequence"/>
</dbReference>
<name>B6FYT5_PEPHT</name>
<dbReference type="eggNOG" id="ENOG502ZBC6">
    <property type="taxonomic scope" value="Bacteria"/>
</dbReference>
<keyword evidence="1" id="KW-0732">Signal</keyword>
<dbReference type="SUPFAM" id="SSF52833">
    <property type="entry name" value="Thioredoxin-like"/>
    <property type="match status" value="1"/>
</dbReference>
<comment type="caution">
    <text evidence="2">The sequence shown here is derived from an EMBL/GenBank/DDBJ whole genome shotgun (WGS) entry which is preliminary data.</text>
</comment>
<feature type="signal peptide" evidence="1">
    <location>
        <begin position="1"/>
        <end position="29"/>
    </location>
</feature>
<evidence type="ECO:0000256" key="1">
    <source>
        <dbReference type="SAM" id="SignalP"/>
    </source>
</evidence>
<dbReference type="STRING" id="500633.CLOHIR_01039"/>
<protein>
    <submittedName>
        <fullName evidence="2">Uncharacterized protein</fullName>
    </submittedName>
</protein>
<dbReference type="Gene3D" id="3.40.30.10">
    <property type="entry name" value="Glutaredoxin"/>
    <property type="match status" value="1"/>
</dbReference>
<evidence type="ECO:0000313" key="2">
    <source>
        <dbReference type="EMBL" id="EEA85316.1"/>
    </source>
</evidence>
<gene>
    <name evidence="2" type="ORF">CLOHIR_01039</name>
</gene>
<dbReference type="InterPro" id="IPR036249">
    <property type="entry name" value="Thioredoxin-like_sf"/>
</dbReference>
<keyword evidence="3" id="KW-1185">Reference proteome</keyword>
<sequence length="508" mass="57993">MKINKKVISTILAATLVAGVLTGCGNKEASTTENTSKKETLADTKAQLSSPKYDFEKEYAFGDFNRHSNADMDRQNGVDTFEDKEIVFKDISYDQLMNLMQQEGNFLIQLSGSWCHNSRAMGPSVNEFAKKYGIDTIYSYDFNVDNGEDGSMFVRMTNGKDTVGAKYNYMYGEMVSRFLTNLDDWIEYPSDSDTAISYTNADGKEVTVGRLQQPIMFLYNKDNVKDNSGKGVARGKFPVVYAFEQMVERDEKGLYVKETDAEGNDVLDKEGKPVRKYVTEEYRKNLLKIFDYIKNNKIELAHYDKEKYIKDAFNSYGKEIFKADEKVNIYPITYRQLEWLTDQDGNSLIMMGGPGNEKTRSIISTVNQYAVKNNVRVYMYDPQIDGAYTTDKWGYKQTTNILEENSPIVHMYKNLIDRHLTNLEGTRTMEDGTTIISAPYFFEFNKDAKDEDGFVAPIASFVEMPYTSNPEARYSIGKEKNLNACKESILTVMQKYGELTGVKIQDLK</sequence>
<proteinExistence type="predicted"/>
<feature type="chain" id="PRO_5002845030" evidence="1">
    <location>
        <begin position="30"/>
        <end position="508"/>
    </location>
</feature>
<dbReference type="OrthoDB" id="9798386at2"/>
<dbReference type="RefSeq" id="WP_006439956.1">
    <property type="nucleotide sequence ID" value="NZ_DS995356.1"/>
</dbReference>
<dbReference type="PROSITE" id="PS51257">
    <property type="entry name" value="PROKAR_LIPOPROTEIN"/>
    <property type="match status" value="1"/>
</dbReference>
<organism evidence="2 3">
    <name type="scientific">Peptacetobacter hiranonis (strain DSM 13275 / JCM 10541 / KCTC 15199 / TO-931)</name>
    <name type="common">Clostridium hiranonis</name>
    <dbReference type="NCBI Taxonomy" id="500633"/>
    <lineage>
        <taxon>Bacteria</taxon>
        <taxon>Bacillati</taxon>
        <taxon>Bacillota</taxon>
        <taxon>Clostridia</taxon>
        <taxon>Peptostreptococcales</taxon>
        <taxon>Peptostreptococcaceae</taxon>
        <taxon>Peptacetobacter</taxon>
    </lineage>
</organism>
<dbReference type="AlphaFoldDB" id="B6FYT5"/>
<dbReference type="EMBL" id="ABWP01000045">
    <property type="protein sequence ID" value="EEA85316.1"/>
    <property type="molecule type" value="Genomic_DNA"/>
</dbReference>
<reference evidence="2 3" key="2">
    <citation type="submission" date="2008-10" db="EMBL/GenBank/DDBJ databases">
        <title>Draft genome sequence of Clostridium hiranonis (DSM 13275).</title>
        <authorList>
            <person name="Sudarsanam P."/>
            <person name="Ley R."/>
            <person name="Guruge J."/>
            <person name="Turnbaugh P.J."/>
            <person name="Mahowald M."/>
            <person name="Liep D."/>
            <person name="Gordon J."/>
        </authorList>
    </citation>
    <scope>NUCLEOTIDE SEQUENCE [LARGE SCALE GENOMIC DNA]</scope>
    <source>
        <strain evidence="2 3">DSM 13275</strain>
    </source>
</reference>
<dbReference type="HOGENOM" id="CLU_555218_0_0_9"/>
<evidence type="ECO:0000313" key="3">
    <source>
        <dbReference type="Proteomes" id="UP000003178"/>
    </source>
</evidence>